<dbReference type="Proteomes" id="UP000199208">
    <property type="component" value="Unassembled WGS sequence"/>
</dbReference>
<name>A0A1G5RR98_9FIRM</name>
<dbReference type="SUPFAM" id="SSF89733">
    <property type="entry name" value="L-sulfolactate dehydrogenase-like"/>
    <property type="match status" value="1"/>
</dbReference>
<sequence length="334" mass="37009">MRIQYDDMIQEFKRILVSKGFSEEDAYESAKLFTENSLDGVYSHGVNRFPRVVSYIDKGYIDVKAKPEKVASMGAFERWDGKLAMGNLNAKRAMERAVELSKEFGIGLVAIGNTNHWMRGGAYGWQAANAGCVGICWTNTMPNMPAWGGKDRRIGNNPFVIAVPRSSGQHLVVDMAMAQFSYGKIEETKFKGGQLPVAGGYDRNGELTTDPEEIEATWRVLPVGFWKGSGMSIALDLVAAILSAGMSTTDIGKKCEDEYGLSQVLIAIDPRHFNTEEFTDEVINRVIEDVKGSIPAAEGSSIRYPGERDYQTRLENMKEGIPVLPEIWETIKSL</sequence>
<dbReference type="STRING" id="1120920.SAMN03080599_00285"/>
<dbReference type="Gene3D" id="1.10.1530.10">
    <property type="match status" value="1"/>
</dbReference>
<dbReference type="Pfam" id="PF02615">
    <property type="entry name" value="Ldh_2"/>
    <property type="match status" value="1"/>
</dbReference>
<reference evidence="2 3" key="1">
    <citation type="submission" date="2016-10" db="EMBL/GenBank/DDBJ databases">
        <authorList>
            <person name="de Groot N.N."/>
        </authorList>
    </citation>
    <scope>NUCLEOTIDE SEQUENCE [LARGE SCALE GENOMIC DNA]</scope>
    <source>
        <strain evidence="2 3">DSM 2784</strain>
    </source>
</reference>
<dbReference type="InterPro" id="IPR043143">
    <property type="entry name" value="Mal/L-sulf/L-lact_DH-like_NADP"/>
</dbReference>
<accession>A0A1G5RR98</accession>
<dbReference type="InterPro" id="IPR003767">
    <property type="entry name" value="Malate/L-lactate_DH-like"/>
</dbReference>
<dbReference type="PANTHER" id="PTHR11091:SF3">
    <property type="entry name" value="2,3-DIKETO-L-GULONATE REDUCTASE"/>
    <property type="match status" value="1"/>
</dbReference>
<protein>
    <submittedName>
        <fullName evidence="2">3-dehydro-L-gulonate 2-dehydrogenase</fullName>
    </submittedName>
</protein>
<dbReference type="RefSeq" id="WP_092589095.1">
    <property type="nucleotide sequence ID" value="NZ_FMWL01000001.1"/>
</dbReference>
<dbReference type="InterPro" id="IPR043144">
    <property type="entry name" value="Mal/L-sulf/L-lact_DH-like_ah"/>
</dbReference>
<keyword evidence="1" id="KW-0560">Oxidoreductase</keyword>
<keyword evidence="3" id="KW-1185">Reference proteome</keyword>
<dbReference type="OrthoDB" id="9769447at2"/>
<evidence type="ECO:0000313" key="3">
    <source>
        <dbReference type="Proteomes" id="UP000199208"/>
    </source>
</evidence>
<dbReference type="Gene3D" id="3.30.1370.60">
    <property type="entry name" value="Hypothetical oxidoreductase yiak, domain 2"/>
    <property type="match status" value="1"/>
</dbReference>
<dbReference type="GO" id="GO:0016491">
    <property type="term" value="F:oxidoreductase activity"/>
    <property type="evidence" value="ECO:0007669"/>
    <property type="project" value="UniProtKB-KW"/>
</dbReference>
<evidence type="ECO:0000256" key="1">
    <source>
        <dbReference type="ARBA" id="ARBA00023002"/>
    </source>
</evidence>
<proteinExistence type="predicted"/>
<dbReference type="AlphaFoldDB" id="A0A1G5RR98"/>
<evidence type="ECO:0000313" key="2">
    <source>
        <dbReference type="EMBL" id="SCZ76527.1"/>
    </source>
</evidence>
<dbReference type="NCBIfam" id="NF009750">
    <property type="entry name" value="PRK13260.1"/>
    <property type="match status" value="1"/>
</dbReference>
<dbReference type="EMBL" id="FMWL01000001">
    <property type="protein sequence ID" value="SCZ76527.1"/>
    <property type="molecule type" value="Genomic_DNA"/>
</dbReference>
<dbReference type="PANTHER" id="PTHR11091">
    <property type="entry name" value="OXIDOREDUCTASE-RELATED"/>
    <property type="match status" value="1"/>
</dbReference>
<dbReference type="InterPro" id="IPR036111">
    <property type="entry name" value="Mal/L-sulfo/L-lacto_DH-like_sf"/>
</dbReference>
<organism evidence="2 3">
    <name type="scientific">Acidaminobacter hydrogenoformans DSM 2784</name>
    <dbReference type="NCBI Taxonomy" id="1120920"/>
    <lineage>
        <taxon>Bacteria</taxon>
        <taxon>Bacillati</taxon>
        <taxon>Bacillota</taxon>
        <taxon>Clostridia</taxon>
        <taxon>Peptostreptococcales</taxon>
        <taxon>Acidaminobacteraceae</taxon>
        <taxon>Acidaminobacter</taxon>
    </lineage>
</organism>
<gene>
    <name evidence="2" type="ORF">SAMN03080599_00285</name>
</gene>